<dbReference type="InterPro" id="IPR027417">
    <property type="entry name" value="P-loop_NTPase"/>
</dbReference>
<dbReference type="Proteomes" id="UP001057702">
    <property type="component" value="Unassembled WGS sequence"/>
</dbReference>
<dbReference type="Gene3D" id="3.40.50.300">
    <property type="entry name" value="P-loop containing nucleotide triphosphate hydrolases"/>
    <property type="match status" value="1"/>
</dbReference>
<organism evidence="3 4">
    <name type="scientific">Streptomyces humicola</name>
    <dbReference type="NCBI Taxonomy" id="2953240"/>
    <lineage>
        <taxon>Bacteria</taxon>
        <taxon>Bacillati</taxon>
        <taxon>Actinomycetota</taxon>
        <taxon>Actinomycetes</taxon>
        <taxon>Kitasatosporales</taxon>
        <taxon>Streptomycetaceae</taxon>
        <taxon>Streptomyces</taxon>
    </lineage>
</organism>
<keyword evidence="3" id="KW-0547">Nucleotide-binding</keyword>
<feature type="region of interest" description="Disordered" evidence="1">
    <location>
        <begin position="1"/>
        <end position="38"/>
    </location>
</feature>
<reference evidence="3" key="1">
    <citation type="submission" date="2022-06" db="EMBL/GenBank/DDBJ databases">
        <title>Draft genome sequence of Streptomyces sp. RB6PN25 isolated from peat swamp forest in Thailand.</title>
        <authorList>
            <person name="Duangmal K."/>
            <person name="Klaysubun C."/>
        </authorList>
    </citation>
    <scope>NUCLEOTIDE SEQUENCE</scope>
    <source>
        <strain evidence="3">RB6PN25</strain>
    </source>
</reference>
<name>A0ABT1Q5C2_9ACTN</name>
<accession>A0ABT1Q5C2</accession>
<comment type="caution">
    <text evidence="3">The sequence shown here is derived from an EMBL/GenBank/DDBJ whole genome shotgun (WGS) entry which is preliminary data.</text>
</comment>
<keyword evidence="3" id="KW-0067">ATP-binding</keyword>
<evidence type="ECO:0000313" key="3">
    <source>
        <dbReference type="EMBL" id="MCQ4084563.1"/>
    </source>
</evidence>
<dbReference type="SUPFAM" id="SSF52540">
    <property type="entry name" value="P-loop containing nucleoside triphosphate hydrolases"/>
    <property type="match status" value="1"/>
</dbReference>
<evidence type="ECO:0000256" key="1">
    <source>
        <dbReference type="SAM" id="MobiDB-lite"/>
    </source>
</evidence>
<gene>
    <name evidence="3" type="ORF">NGB36_29310</name>
</gene>
<protein>
    <submittedName>
        <fullName evidence="3">ATP-binding protein</fullName>
    </submittedName>
</protein>
<feature type="compositionally biased region" description="Basic and acidic residues" evidence="1">
    <location>
        <begin position="1"/>
        <end position="18"/>
    </location>
</feature>
<evidence type="ECO:0000313" key="4">
    <source>
        <dbReference type="Proteomes" id="UP001057702"/>
    </source>
</evidence>
<feature type="transmembrane region" description="Helical" evidence="2">
    <location>
        <begin position="123"/>
        <end position="143"/>
    </location>
</feature>
<dbReference type="EMBL" id="JANFNG010000037">
    <property type="protein sequence ID" value="MCQ4084563.1"/>
    <property type="molecule type" value="Genomic_DNA"/>
</dbReference>
<feature type="compositionally biased region" description="Pro residues" evidence="1">
    <location>
        <begin position="21"/>
        <end position="38"/>
    </location>
</feature>
<keyword evidence="2" id="KW-0812">Transmembrane</keyword>
<evidence type="ECO:0000256" key="2">
    <source>
        <dbReference type="SAM" id="Phobius"/>
    </source>
</evidence>
<keyword evidence="2" id="KW-1133">Transmembrane helix</keyword>
<sequence>MDVEGTHGYRDGYRDTEAARPPVPRQSPPCAPPMPPGPPAPSLVTWLRTPRIAEAPGIYAYGHVPRPPEQPDRIPDRRLVGGAVLSLLGAMLVWSLLWDAPLNLIAVIVPESWWLGGGNEYRAALFSYSMYAVTALAIVWIFGRTGHWREVLRRYVVAPLRRPAAAAAATASAAEPDPQHDPVGWPQLRAAGQPAVAERLAAEARSGRMNDVDYVRLHRAWHSVQADPSRLDAYCDAVLRQGAAACIHPSGARDLPARAARHDLFTAQVRIGSAASSRRNPYAYRGAGIALDPALLGTSAVAVGPPGSGKTRHLVRPVVESLCLQALAGTAAVIAVGATGADFGPADAFDVVIALGDPNSAHDLDLYGGTSDPDEAAAILAAALLDGFDGPEADPRRAATALGQLLGPYRAVHGRFPAVSELRELLDARPAALAALREALDEADEHAWARELAARERQAERPGDIGTLLADRIALLDRPAFAGFFDVTGRTRPFALRSLEHPLRVRIDLPGRGHAEASRLLTRLVLAQFTAAATARTDRSLFAFLVLDDAAHTVTAEAVRGLQRLRTAGAGALLALRSLDEVPETLRSALLGATGCRIALSGVTTWDGKRFAEAWGTTWVEESDVTRAPDLSGGILRRTLRGIRRLFTGEAATTESVTVRTVERERWSASDLAHSVPPGHAVVSFTTVDGEHAPPVLVDLRG</sequence>
<dbReference type="RefSeq" id="WP_255923625.1">
    <property type="nucleotide sequence ID" value="NZ_JANFNG010000037.1"/>
</dbReference>
<proteinExistence type="predicted"/>
<keyword evidence="2" id="KW-0472">Membrane</keyword>
<keyword evidence="4" id="KW-1185">Reference proteome</keyword>
<feature type="transmembrane region" description="Helical" evidence="2">
    <location>
        <begin position="79"/>
        <end position="97"/>
    </location>
</feature>
<dbReference type="GO" id="GO:0005524">
    <property type="term" value="F:ATP binding"/>
    <property type="evidence" value="ECO:0007669"/>
    <property type="project" value="UniProtKB-KW"/>
</dbReference>